<dbReference type="PANTHER" id="PTHR24421:SF61">
    <property type="entry name" value="OXYGEN SENSOR HISTIDINE KINASE NREB"/>
    <property type="match status" value="1"/>
</dbReference>
<dbReference type="InterPro" id="IPR036890">
    <property type="entry name" value="HATPase_C_sf"/>
</dbReference>
<feature type="domain" description="Histidine kinase/HSP90-like ATPase" evidence="6">
    <location>
        <begin position="351"/>
        <end position="439"/>
    </location>
</feature>
<feature type="region of interest" description="Disordered" evidence="4">
    <location>
        <begin position="435"/>
        <end position="459"/>
    </location>
</feature>
<evidence type="ECO:0000256" key="1">
    <source>
        <dbReference type="ARBA" id="ARBA00022679"/>
    </source>
</evidence>
<evidence type="ECO:0000256" key="2">
    <source>
        <dbReference type="ARBA" id="ARBA00022777"/>
    </source>
</evidence>
<feature type="compositionally biased region" description="Low complexity" evidence="4">
    <location>
        <begin position="441"/>
        <end position="459"/>
    </location>
</feature>
<evidence type="ECO:0000313" key="9">
    <source>
        <dbReference type="Proteomes" id="UP000676885"/>
    </source>
</evidence>
<feature type="transmembrane region" description="Helical" evidence="5">
    <location>
        <begin position="130"/>
        <end position="150"/>
    </location>
</feature>
<dbReference type="SUPFAM" id="SSF55874">
    <property type="entry name" value="ATPase domain of HSP90 chaperone/DNA topoisomerase II/histidine kinase"/>
    <property type="match status" value="1"/>
</dbReference>
<feature type="transmembrane region" description="Helical" evidence="5">
    <location>
        <begin position="195"/>
        <end position="218"/>
    </location>
</feature>
<dbReference type="InterPro" id="IPR007168">
    <property type="entry name" value="Phageshock_PspC_N"/>
</dbReference>
<evidence type="ECO:0000256" key="5">
    <source>
        <dbReference type="SAM" id="Phobius"/>
    </source>
</evidence>
<evidence type="ECO:0000256" key="4">
    <source>
        <dbReference type="SAM" id="MobiDB-lite"/>
    </source>
</evidence>
<keyword evidence="3" id="KW-0902">Two-component regulatory system</keyword>
<evidence type="ECO:0000256" key="3">
    <source>
        <dbReference type="ARBA" id="ARBA00023012"/>
    </source>
</evidence>
<reference evidence="8 9" key="1">
    <citation type="submission" date="2021-05" db="EMBL/GenBank/DDBJ databases">
        <title>Novel species in genus Arthrobacter.</title>
        <authorList>
            <person name="Zhang G."/>
        </authorList>
    </citation>
    <scope>NUCLEOTIDE SEQUENCE [LARGE SCALE GENOMIC DNA]</scope>
    <source>
        <strain evidence="9">zg-ZUI227</strain>
    </source>
</reference>
<dbReference type="GO" id="GO:0000160">
    <property type="term" value="P:phosphorelay signal transduction system"/>
    <property type="evidence" value="ECO:0007669"/>
    <property type="project" value="UniProtKB-KW"/>
</dbReference>
<feature type="domain" description="Phage shock protein PspC N-terminal" evidence="7">
    <location>
        <begin position="5"/>
        <end position="58"/>
    </location>
</feature>
<name>A0A975M3X5_9MICC</name>
<protein>
    <submittedName>
        <fullName evidence="8">PspC domain-containing protein</fullName>
    </submittedName>
</protein>
<feature type="transmembrane region" description="Helical" evidence="5">
    <location>
        <begin position="156"/>
        <end position="174"/>
    </location>
</feature>
<dbReference type="PANTHER" id="PTHR24421">
    <property type="entry name" value="NITRATE/NITRITE SENSOR PROTEIN NARX-RELATED"/>
    <property type="match status" value="1"/>
</dbReference>
<dbReference type="Gene3D" id="3.30.565.10">
    <property type="entry name" value="Histidine kinase-like ATPase, C-terminal domain"/>
    <property type="match status" value="1"/>
</dbReference>
<accession>A0A975M3X5</accession>
<dbReference type="GO" id="GO:0016301">
    <property type="term" value="F:kinase activity"/>
    <property type="evidence" value="ECO:0007669"/>
    <property type="project" value="UniProtKB-KW"/>
</dbReference>
<evidence type="ECO:0000259" key="6">
    <source>
        <dbReference type="Pfam" id="PF02518"/>
    </source>
</evidence>
<keyword evidence="5" id="KW-0472">Membrane</keyword>
<dbReference type="InterPro" id="IPR003594">
    <property type="entry name" value="HATPase_dom"/>
</dbReference>
<organism evidence="8 9">
    <name type="scientific">Arthrobacter jiangjiafuii</name>
    <dbReference type="NCBI Taxonomy" id="2817475"/>
    <lineage>
        <taxon>Bacteria</taxon>
        <taxon>Bacillati</taxon>
        <taxon>Actinomycetota</taxon>
        <taxon>Actinomycetes</taxon>
        <taxon>Micrococcales</taxon>
        <taxon>Micrococcaceae</taxon>
        <taxon>Arthrobacter</taxon>
    </lineage>
</organism>
<evidence type="ECO:0000313" key="8">
    <source>
        <dbReference type="EMBL" id="QWC09508.1"/>
    </source>
</evidence>
<evidence type="ECO:0000259" key="7">
    <source>
        <dbReference type="Pfam" id="PF04024"/>
    </source>
</evidence>
<keyword evidence="5" id="KW-0812">Transmembrane</keyword>
<dbReference type="KEGG" id="ajg:KKR91_13625"/>
<gene>
    <name evidence="8" type="ORF">KKR91_13625</name>
</gene>
<dbReference type="EMBL" id="CP076022">
    <property type="protein sequence ID" value="QWC09508.1"/>
    <property type="molecule type" value="Genomic_DNA"/>
</dbReference>
<dbReference type="Pfam" id="PF04024">
    <property type="entry name" value="PspC"/>
    <property type="match status" value="1"/>
</dbReference>
<dbReference type="Pfam" id="PF02518">
    <property type="entry name" value="HATPase_c"/>
    <property type="match status" value="1"/>
</dbReference>
<keyword evidence="1" id="KW-0808">Transferase</keyword>
<feature type="transmembrane region" description="Helical" evidence="5">
    <location>
        <begin position="34"/>
        <end position="56"/>
    </location>
</feature>
<sequence>MKPPLLRTENGLVAGVCTGLAGHLGWSVNLVRALMVALTLAGGAGLVLYAWLWILVPTADEAASGTAAARNPRSVAENFAAYLSSQPAPGPHPGDGNGDGRAAGASQPPGQPSGAAASGRWFDAAGNKDVLAGLALLALAAVFIAPRFGADLNWQLLFPAGVIVVGAVLAWSQLDDTRRAGLLSRAGANRTSGALRLAAGLLLVVIGVLLMVSGAFTWDVLVSGLLASAAVLAGVGLVFAPWAVKHWRDLEAERSGRIRERERAEIAAHLHDSVLQTLALIQNRAGSEQDVVRLARAQERELRRWLYADDPRATGQLADAVTAVAAQVEDEYGYPVEVVSVGNMPLDASTDALVLAARAALLNAAQHAGGPVSVYMECTPEKAEIFIRDRGPGFDQQAVPPDRLGVRESIVGRMRRHGGTAVVRSGAEGTEVRLTLPLSRQPQPQQPQSPQSQSQQNPV</sequence>
<dbReference type="InterPro" id="IPR050482">
    <property type="entry name" value="Sensor_HK_TwoCompSys"/>
</dbReference>
<feature type="region of interest" description="Disordered" evidence="4">
    <location>
        <begin position="86"/>
        <end position="118"/>
    </location>
</feature>
<keyword evidence="9" id="KW-1185">Reference proteome</keyword>
<dbReference type="RefSeq" id="WP_210228011.1">
    <property type="nucleotide sequence ID" value="NZ_CP076022.1"/>
</dbReference>
<dbReference type="AlphaFoldDB" id="A0A975M3X5"/>
<proteinExistence type="predicted"/>
<keyword evidence="5" id="KW-1133">Transmembrane helix</keyword>
<keyword evidence="2" id="KW-0418">Kinase</keyword>
<dbReference type="Proteomes" id="UP000676885">
    <property type="component" value="Chromosome"/>
</dbReference>
<feature type="transmembrane region" description="Helical" evidence="5">
    <location>
        <begin position="224"/>
        <end position="244"/>
    </location>
</feature>